<dbReference type="PANTHER" id="PTHR39219">
    <property type="entry name" value="ER MEMBRANE PROTEIN COMPLEX SUBUNIT 10"/>
    <property type="match status" value="1"/>
</dbReference>
<feature type="signal peptide" evidence="1">
    <location>
        <begin position="1"/>
        <end position="18"/>
    </location>
</feature>
<evidence type="ECO:0000313" key="3">
    <source>
        <dbReference type="Proteomes" id="UP000029964"/>
    </source>
</evidence>
<evidence type="ECO:0000256" key="1">
    <source>
        <dbReference type="SAM" id="SignalP"/>
    </source>
</evidence>
<protein>
    <recommendedName>
        <fullName evidence="4">Cyclin-dependent protein kinase regulator pho80</fullName>
    </recommendedName>
</protein>
<keyword evidence="1" id="KW-0732">Signal</keyword>
<feature type="chain" id="PRO_5001815313" description="Cyclin-dependent protein kinase regulator pho80" evidence="1">
    <location>
        <begin position="19"/>
        <end position="189"/>
    </location>
</feature>
<organism evidence="2 3">
    <name type="scientific">Hapsidospora chrysogenum (strain ATCC 11550 / CBS 779.69 / DSM 880 / IAM 14645 / JCM 23072 / IMI 49137)</name>
    <name type="common">Acremonium chrysogenum</name>
    <dbReference type="NCBI Taxonomy" id="857340"/>
    <lineage>
        <taxon>Eukaryota</taxon>
        <taxon>Fungi</taxon>
        <taxon>Dikarya</taxon>
        <taxon>Ascomycota</taxon>
        <taxon>Pezizomycotina</taxon>
        <taxon>Sordariomycetes</taxon>
        <taxon>Hypocreomycetidae</taxon>
        <taxon>Hypocreales</taxon>
        <taxon>Bionectriaceae</taxon>
        <taxon>Hapsidospora</taxon>
    </lineage>
</organism>
<evidence type="ECO:0008006" key="4">
    <source>
        <dbReference type="Google" id="ProtNLM"/>
    </source>
</evidence>
<name>A0A086T5N0_HAPC1</name>
<proteinExistence type="predicted"/>
<keyword evidence="3" id="KW-1185">Reference proteome</keyword>
<dbReference type="Pfam" id="PF21203">
    <property type="entry name" value="ECM10"/>
    <property type="match status" value="1"/>
</dbReference>
<comment type="caution">
    <text evidence="2">The sequence shown here is derived from an EMBL/GenBank/DDBJ whole genome shotgun (WGS) entry which is preliminary data.</text>
</comment>
<dbReference type="EMBL" id="JPKY01000044">
    <property type="protein sequence ID" value="KFH44662.1"/>
    <property type="molecule type" value="Genomic_DNA"/>
</dbReference>
<reference evidence="3" key="1">
    <citation type="journal article" date="2014" name="Genome Announc.">
        <title>Genome sequence and annotation of Acremonium chrysogenum, producer of the beta-lactam antibiotic cephalosporin C.</title>
        <authorList>
            <person name="Terfehr D."/>
            <person name="Dahlmann T.A."/>
            <person name="Specht T."/>
            <person name="Zadra I."/>
            <person name="Kuernsteiner H."/>
            <person name="Kueck U."/>
        </authorList>
    </citation>
    <scope>NUCLEOTIDE SEQUENCE [LARGE SCALE GENOMIC DNA]</scope>
    <source>
        <strain evidence="3">ATCC 11550 / CBS 779.69 / DSM 880 / IAM 14645 / JCM 23072 / IMI 49137</strain>
    </source>
</reference>
<accession>A0A086T5N0</accession>
<dbReference type="HOGENOM" id="CLU_071095_1_0_1"/>
<dbReference type="STRING" id="857340.A0A086T5N0"/>
<dbReference type="AlphaFoldDB" id="A0A086T5N0"/>
<evidence type="ECO:0000313" key="2">
    <source>
        <dbReference type="EMBL" id="KFH44662.1"/>
    </source>
</evidence>
<dbReference type="OrthoDB" id="1894652at2759"/>
<dbReference type="PANTHER" id="PTHR39219:SF1">
    <property type="entry name" value="ER MEMBRANE PROTEIN COMPLEX SUBUNIT 10"/>
    <property type="match status" value="1"/>
</dbReference>
<sequence length="189" mass="20064">MLVAALLSALCAATLAVADPRTAQIYIQPLATSTKPEPLAEISYDTLSLDATSVVAYEAPELPETADLVRIGLYDPKSSRWISGTTVASADNFSKGYSPHLLLTVDAQGEVLSAACKGVRVDAGQTRDFGPQAAVLVEGKGKQPDLNKPVVLSPEGRKVEEQEKTFLQKYWWMIAIAGFLALSGGGAEK</sequence>
<gene>
    <name evidence="2" type="ORF">ACRE_045100</name>
</gene>
<dbReference type="Proteomes" id="UP000029964">
    <property type="component" value="Unassembled WGS sequence"/>
</dbReference>